<keyword evidence="3" id="KW-1185">Reference proteome</keyword>
<dbReference type="AlphaFoldDB" id="A0AAN9PWW1"/>
<dbReference type="Proteomes" id="UP001367508">
    <property type="component" value="Unassembled WGS sequence"/>
</dbReference>
<gene>
    <name evidence="2" type="ORF">VNO77_33987</name>
</gene>
<dbReference type="EMBL" id="JAYMYQ010000008">
    <property type="protein sequence ID" value="KAK7315440.1"/>
    <property type="molecule type" value="Genomic_DNA"/>
</dbReference>
<evidence type="ECO:0000313" key="3">
    <source>
        <dbReference type="Proteomes" id="UP001367508"/>
    </source>
</evidence>
<feature type="compositionally biased region" description="Basic and acidic residues" evidence="1">
    <location>
        <begin position="10"/>
        <end position="22"/>
    </location>
</feature>
<proteinExistence type="predicted"/>
<evidence type="ECO:0000313" key="2">
    <source>
        <dbReference type="EMBL" id="KAK7315440.1"/>
    </source>
</evidence>
<protein>
    <submittedName>
        <fullName evidence="2">Uncharacterized protein</fullName>
    </submittedName>
</protein>
<evidence type="ECO:0000256" key="1">
    <source>
        <dbReference type="SAM" id="MobiDB-lite"/>
    </source>
</evidence>
<accession>A0AAN9PWW1</accession>
<sequence length="135" mass="14979">MGSSGSGHLKKLEADSSRQSDRLRHKPILSRNKSRKTPNACLKNINPAGDTQSPRIRDSNAIMGTVFTGAIYSYQGRARGYGGVLHIDRITIISVQNSPWSPSFRRLLRSVHSKDGKNQAYQSWPIFVAEVIEGQ</sequence>
<name>A0AAN9PWW1_CANGL</name>
<organism evidence="2 3">
    <name type="scientific">Canavalia gladiata</name>
    <name type="common">Sword bean</name>
    <name type="synonym">Dolichos gladiatus</name>
    <dbReference type="NCBI Taxonomy" id="3824"/>
    <lineage>
        <taxon>Eukaryota</taxon>
        <taxon>Viridiplantae</taxon>
        <taxon>Streptophyta</taxon>
        <taxon>Embryophyta</taxon>
        <taxon>Tracheophyta</taxon>
        <taxon>Spermatophyta</taxon>
        <taxon>Magnoliopsida</taxon>
        <taxon>eudicotyledons</taxon>
        <taxon>Gunneridae</taxon>
        <taxon>Pentapetalae</taxon>
        <taxon>rosids</taxon>
        <taxon>fabids</taxon>
        <taxon>Fabales</taxon>
        <taxon>Fabaceae</taxon>
        <taxon>Papilionoideae</taxon>
        <taxon>50 kb inversion clade</taxon>
        <taxon>NPAAA clade</taxon>
        <taxon>indigoferoid/millettioid clade</taxon>
        <taxon>Phaseoleae</taxon>
        <taxon>Canavalia</taxon>
    </lineage>
</organism>
<feature type="region of interest" description="Disordered" evidence="1">
    <location>
        <begin position="1"/>
        <end position="56"/>
    </location>
</feature>
<feature type="compositionally biased region" description="Basic residues" evidence="1">
    <location>
        <begin position="23"/>
        <end position="36"/>
    </location>
</feature>
<reference evidence="2 3" key="1">
    <citation type="submission" date="2024-01" db="EMBL/GenBank/DDBJ databases">
        <title>The genomes of 5 underutilized Papilionoideae crops provide insights into root nodulation and disease resistanc.</title>
        <authorList>
            <person name="Jiang F."/>
        </authorList>
    </citation>
    <scope>NUCLEOTIDE SEQUENCE [LARGE SCALE GENOMIC DNA]</scope>
    <source>
        <strain evidence="2">LVBAO_FW01</strain>
        <tissue evidence="2">Leaves</tissue>
    </source>
</reference>
<comment type="caution">
    <text evidence="2">The sequence shown here is derived from an EMBL/GenBank/DDBJ whole genome shotgun (WGS) entry which is preliminary data.</text>
</comment>